<dbReference type="GO" id="GO:0003921">
    <property type="term" value="F:GMP synthase activity"/>
    <property type="evidence" value="ECO:0007669"/>
    <property type="project" value="InterPro"/>
</dbReference>
<feature type="region of interest" description="Disordered" evidence="11">
    <location>
        <begin position="397"/>
        <end position="439"/>
    </location>
</feature>
<dbReference type="Gene3D" id="3.40.50.620">
    <property type="entry name" value="HUPs"/>
    <property type="match status" value="1"/>
</dbReference>
<dbReference type="CTD" id="20318481"/>
<evidence type="ECO:0000256" key="3">
    <source>
        <dbReference type="ARBA" id="ARBA00022598"/>
    </source>
</evidence>
<gene>
    <name evidence="13" type="ORF">T265_04299</name>
</gene>
<evidence type="ECO:0000256" key="4">
    <source>
        <dbReference type="ARBA" id="ARBA00022741"/>
    </source>
</evidence>
<dbReference type="AlphaFoldDB" id="A0A074ZNN4"/>
<dbReference type="SUPFAM" id="SSF54810">
    <property type="entry name" value="GMP synthetase C-terminal dimerisation domain"/>
    <property type="match status" value="2"/>
</dbReference>
<dbReference type="InterPro" id="IPR014729">
    <property type="entry name" value="Rossmann-like_a/b/a_fold"/>
</dbReference>
<dbReference type="GeneID" id="20318481"/>
<dbReference type="CDD" id="cd01997">
    <property type="entry name" value="GMP_synthase_C"/>
    <property type="match status" value="1"/>
</dbReference>
<keyword evidence="4 10" id="KW-0547">Nucleotide-binding</keyword>
<dbReference type="CDD" id="cd01742">
    <property type="entry name" value="GATase1_GMP_Synthase"/>
    <property type="match status" value="1"/>
</dbReference>
<dbReference type="Pfam" id="PF00117">
    <property type="entry name" value="GATase"/>
    <property type="match status" value="1"/>
</dbReference>
<dbReference type="InterPro" id="IPR025777">
    <property type="entry name" value="GMPS_ATP_PPase_dom"/>
</dbReference>
<dbReference type="PANTHER" id="PTHR11922">
    <property type="entry name" value="GMP SYNTHASE-RELATED"/>
    <property type="match status" value="1"/>
</dbReference>
<evidence type="ECO:0000313" key="14">
    <source>
        <dbReference type="Proteomes" id="UP000054324"/>
    </source>
</evidence>
<evidence type="ECO:0000256" key="2">
    <source>
        <dbReference type="ARBA" id="ARBA00012746"/>
    </source>
</evidence>
<name>A0A074ZNN4_OPIVI</name>
<dbReference type="STRING" id="6198.A0A074ZNN4"/>
<evidence type="ECO:0000256" key="9">
    <source>
        <dbReference type="ARBA" id="ARBA00031356"/>
    </source>
</evidence>
<feature type="domain" description="GMPS ATP-PPase" evidence="12">
    <location>
        <begin position="232"/>
        <end position="541"/>
    </location>
</feature>
<evidence type="ECO:0000256" key="10">
    <source>
        <dbReference type="PROSITE-ProRule" id="PRU00886"/>
    </source>
</evidence>
<organism evidence="13 14">
    <name type="scientific">Opisthorchis viverrini</name>
    <name type="common">Southeast Asian liver fluke</name>
    <dbReference type="NCBI Taxonomy" id="6198"/>
    <lineage>
        <taxon>Eukaryota</taxon>
        <taxon>Metazoa</taxon>
        <taxon>Spiralia</taxon>
        <taxon>Lophotrochozoa</taxon>
        <taxon>Platyhelminthes</taxon>
        <taxon>Trematoda</taxon>
        <taxon>Digenea</taxon>
        <taxon>Opisthorchiida</taxon>
        <taxon>Opisthorchiata</taxon>
        <taxon>Opisthorchiidae</taxon>
        <taxon>Opisthorchis</taxon>
    </lineage>
</organism>
<dbReference type="Gene3D" id="3.40.50.880">
    <property type="match status" value="1"/>
</dbReference>
<keyword evidence="3" id="KW-0436">Ligase</keyword>
<reference evidence="13 14" key="1">
    <citation type="submission" date="2013-11" db="EMBL/GenBank/DDBJ databases">
        <title>Opisthorchis viverrini - life in the bile duct.</title>
        <authorList>
            <person name="Young N.D."/>
            <person name="Nagarajan N."/>
            <person name="Lin S.J."/>
            <person name="Korhonen P.K."/>
            <person name="Jex A.R."/>
            <person name="Hall R.S."/>
            <person name="Safavi-Hemami H."/>
            <person name="Kaewkong W."/>
            <person name="Bertrand D."/>
            <person name="Gao S."/>
            <person name="Seet Q."/>
            <person name="Wongkham S."/>
            <person name="Teh B.T."/>
            <person name="Wongkham C."/>
            <person name="Intapan P.M."/>
            <person name="Maleewong W."/>
            <person name="Yang X."/>
            <person name="Hu M."/>
            <person name="Wang Z."/>
            <person name="Hofmann A."/>
            <person name="Sternberg P.W."/>
            <person name="Tan P."/>
            <person name="Wang J."/>
            <person name="Gasser R.B."/>
        </authorList>
    </citation>
    <scope>NUCLEOTIDE SEQUENCE [LARGE SCALE GENOMIC DNA]</scope>
</reference>
<dbReference type="PANTHER" id="PTHR11922:SF2">
    <property type="entry name" value="GMP SYNTHASE [GLUTAMINE-HYDROLYZING]"/>
    <property type="match status" value="1"/>
</dbReference>
<evidence type="ECO:0000256" key="8">
    <source>
        <dbReference type="ARBA" id="ARBA00022962"/>
    </source>
</evidence>
<dbReference type="FunFam" id="3.30.300.10:FF:000008">
    <property type="entry name" value="GMP synthase [glutamine-hydrolyzing]"/>
    <property type="match status" value="1"/>
</dbReference>
<keyword evidence="7 10" id="KW-0067">ATP-binding</keyword>
<keyword evidence="14" id="KW-1185">Reference proteome</keyword>
<sequence>MQATILDLARKAKLAVQVHETSSNIQAIHVLLEEQEQKPTVDLLVVSKVCREQYLIDRRVRELLVCSELLPIDTTAEKLLQSGYKALIISGSPSSAGSLSCVPFDLKIFECGVPVLGICYGMQLMNAAFGGHVAKGECREDGQFSIECDTTSPLFKGLSKCEKALLTHGDQCVTSGTGFNVIAKSGSILSGIGNDQKRLYGVQFHPEVELTPCGRRILHNFLFGICGLKGDFQLKDRLIECKTEIQELVGQKKVLVLLSGGVDSTVCAALLAQTISPSQIVAVHIDNGFMRKNESKAVLESLKAIGINGMFCPNQIITPNTVSVHFVNARLRFQSGMTTFQVPIKTESLAPAIILPSKAQSESAASPLGPECKDVKPTPDEYCDTKPELKLSTTTLSHFTDSTTPTERRQQRLSGGGFTTHTELRNIPIGPLNSATTNPEEKRRIIGDTFMRVAQETWTELNLDADSLLLCQGTLRPDLIESASQKVSLRADVIKTHHNTTALVQHLQSEGRIIEPLASFHKDEVRQVGRQLGLPEEIVNRHPFPGPGLAIRILCAAEPYMERDFSETTSLIKMIAGYHHMSQNPHALLTRINAVARPEEQHRLSEITMHRTLAAHLLPLRTVGVQVRSVFIFLLDCMCLYGDQRTYSYACALSSSTAPDWDALSFLAHLIPRICHNINRVVFVFGPQVAHPVNDITVTYLREPVVETLREVDDRVTTVLRATRTLDKVSQLPVVLLPIHFDRDPSQVVAVPSILRSVVLRPVITSDFMTGLAAIPGKHIPEEVVLQLQKAVQSVPGISRVLYDLTCKPPATIEWE</sequence>
<dbReference type="Proteomes" id="UP000054324">
    <property type="component" value="Unassembled WGS sequence"/>
</dbReference>
<dbReference type="PROSITE" id="PS51273">
    <property type="entry name" value="GATASE_TYPE_1"/>
    <property type="match status" value="1"/>
</dbReference>
<evidence type="ECO:0000256" key="6">
    <source>
        <dbReference type="ARBA" id="ARBA00022755"/>
    </source>
</evidence>
<protein>
    <recommendedName>
        <fullName evidence="2">GMP synthase (glutamine-hydrolyzing)</fullName>
        <ecNumber evidence="2">6.3.5.2</ecNumber>
    </recommendedName>
    <alternativeName>
        <fullName evidence="9">Glutamine amidotransferase</fullName>
    </alternativeName>
</protein>
<keyword evidence="6 10" id="KW-0658">Purine biosynthesis</keyword>
<dbReference type="PROSITE" id="PS51553">
    <property type="entry name" value="GMPS_ATP_PPASE"/>
    <property type="match status" value="1"/>
</dbReference>
<evidence type="ECO:0000313" key="13">
    <source>
        <dbReference type="EMBL" id="KER29008.1"/>
    </source>
</evidence>
<keyword evidence="8" id="KW-0315">Glutamine amidotransferase</keyword>
<dbReference type="InterPro" id="IPR001674">
    <property type="entry name" value="GMP_synth_C"/>
</dbReference>
<dbReference type="InterPro" id="IPR029062">
    <property type="entry name" value="Class_I_gatase-like"/>
</dbReference>
<comment type="pathway">
    <text evidence="1">Purine metabolism; GMP biosynthesis; GMP from XMP (L-Gln route): step 1/1.</text>
</comment>
<dbReference type="Gene3D" id="3.30.300.10">
    <property type="match status" value="2"/>
</dbReference>
<dbReference type="KEGG" id="ovi:T265_04299"/>
<dbReference type="InterPro" id="IPR022310">
    <property type="entry name" value="NAD/GMP_synthase"/>
</dbReference>
<dbReference type="InterPro" id="IPR017926">
    <property type="entry name" value="GATASE"/>
</dbReference>
<evidence type="ECO:0000256" key="1">
    <source>
        <dbReference type="ARBA" id="ARBA00005153"/>
    </source>
</evidence>
<dbReference type="EC" id="6.3.5.2" evidence="2"/>
<dbReference type="PRINTS" id="PR00096">
    <property type="entry name" value="GATASE"/>
</dbReference>
<evidence type="ECO:0000259" key="12">
    <source>
        <dbReference type="PROSITE" id="PS51553"/>
    </source>
</evidence>
<feature type="binding site" evidence="10">
    <location>
        <begin position="259"/>
        <end position="265"/>
    </location>
    <ligand>
        <name>ATP</name>
        <dbReference type="ChEBI" id="CHEBI:30616"/>
    </ligand>
</feature>
<dbReference type="Pfam" id="PF02540">
    <property type="entry name" value="NAD_synthase"/>
    <property type="match status" value="1"/>
</dbReference>
<keyword evidence="5 10" id="KW-0332">GMP biosynthesis</keyword>
<evidence type="ECO:0000256" key="5">
    <source>
        <dbReference type="ARBA" id="ARBA00022749"/>
    </source>
</evidence>
<proteinExistence type="predicted"/>
<dbReference type="GO" id="GO:0005829">
    <property type="term" value="C:cytosol"/>
    <property type="evidence" value="ECO:0007669"/>
    <property type="project" value="TreeGrafter"/>
</dbReference>
<dbReference type="OrthoDB" id="1724632at2759"/>
<dbReference type="UniPathway" id="UPA00189">
    <property type="reaction ID" value="UER00296"/>
</dbReference>
<dbReference type="EMBL" id="KL596687">
    <property type="protein sequence ID" value="KER29008.1"/>
    <property type="molecule type" value="Genomic_DNA"/>
</dbReference>
<dbReference type="Pfam" id="PF00958">
    <property type="entry name" value="GMP_synt_C"/>
    <property type="match status" value="1"/>
</dbReference>
<dbReference type="GO" id="GO:0005524">
    <property type="term" value="F:ATP binding"/>
    <property type="evidence" value="ECO:0007669"/>
    <property type="project" value="UniProtKB-UniRule"/>
</dbReference>
<accession>A0A074ZNN4</accession>
<dbReference type="RefSeq" id="XP_009167262.1">
    <property type="nucleotide sequence ID" value="XM_009168998.1"/>
</dbReference>
<evidence type="ECO:0000256" key="11">
    <source>
        <dbReference type="SAM" id="MobiDB-lite"/>
    </source>
</evidence>
<dbReference type="SUPFAM" id="SSF52317">
    <property type="entry name" value="Class I glutamine amidotransferase-like"/>
    <property type="match status" value="1"/>
</dbReference>
<dbReference type="SUPFAM" id="SSF52402">
    <property type="entry name" value="Adenine nucleotide alpha hydrolases-like"/>
    <property type="match status" value="2"/>
</dbReference>
<dbReference type="InterPro" id="IPR004739">
    <property type="entry name" value="GMP_synth_GATase"/>
</dbReference>
<evidence type="ECO:0000256" key="7">
    <source>
        <dbReference type="ARBA" id="ARBA00022840"/>
    </source>
</evidence>